<dbReference type="Proteomes" id="UP000662931">
    <property type="component" value="Chromosome 2"/>
</dbReference>
<gene>
    <name evidence="11" type="ORF">FOA43_002349</name>
</gene>
<keyword evidence="2" id="KW-0479">Metal-binding</keyword>
<keyword evidence="7" id="KW-0539">Nucleus</keyword>
<keyword evidence="5" id="KW-0805">Transcription regulation</keyword>
<dbReference type="GO" id="GO:0008270">
    <property type="term" value="F:zinc ion binding"/>
    <property type="evidence" value="ECO:0007669"/>
    <property type="project" value="UniProtKB-KW"/>
</dbReference>
<dbReference type="GO" id="GO:0000978">
    <property type="term" value="F:RNA polymerase II cis-regulatory region sequence-specific DNA binding"/>
    <property type="evidence" value="ECO:0007669"/>
    <property type="project" value="TreeGrafter"/>
</dbReference>
<dbReference type="KEGG" id="bnn:FOA43_002349"/>
<dbReference type="Gene3D" id="3.30.50.10">
    <property type="entry name" value="Erythroid Transcription Factor GATA-1, subunit A"/>
    <property type="match status" value="1"/>
</dbReference>
<evidence type="ECO:0000256" key="2">
    <source>
        <dbReference type="ARBA" id="ARBA00022723"/>
    </source>
</evidence>
<dbReference type="OrthoDB" id="515401at2759"/>
<evidence type="ECO:0000313" key="11">
    <source>
        <dbReference type="EMBL" id="QPG75009.1"/>
    </source>
</evidence>
<proteinExistence type="predicted"/>
<evidence type="ECO:0000256" key="3">
    <source>
        <dbReference type="ARBA" id="ARBA00022771"/>
    </source>
</evidence>
<name>A0A875S5H6_EENNA</name>
<dbReference type="InterPro" id="IPR000679">
    <property type="entry name" value="Znf_GATA"/>
</dbReference>
<evidence type="ECO:0000256" key="7">
    <source>
        <dbReference type="ARBA" id="ARBA00023242"/>
    </source>
</evidence>
<keyword evidence="4" id="KW-0862">Zinc</keyword>
<accession>A0A875S5H6</accession>
<dbReference type="GO" id="GO:0045944">
    <property type="term" value="P:positive regulation of transcription by RNA polymerase II"/>
    <property type="evidence" value="ECO:0007669"/>
    <property type="project" value="TreeGrafter"/>
</dbReference>
<comment type="subcellular location">
    <subcellularLocation>
        <location evidence="1">Nucleus</location>
    </subcellularLocation>
</comment>
<dbReference type="InterPro" id="IPR039355">
    <property type="entry name" value="Transcription_factor_GATA"/>
</dbReference>
<dbReference type="GO" id="GO:0005634">
    <property type="term" value="C:nucleus"/>
    <property type="evidence" value="ECO:0007669"/>
    <property type="project" value="UniProtKB-SubCell"/>
</dbReference>
<evidence type="ECO:0000256" key="4">
    <source>
        <dbReference type="ARBA" id="ARBA00022833"/>
    </source>
</evidence>
<feature type="region of interest" description="Disordered" evidence="9">
    <location>
        <begin position="34"/>
        <end position="77"/>
    </location>
</feature>
<organism evidence="11 12">
    <name type="scientific">Eeniella nana</name>
    <name type="common">Yeast</name>
    <name type="synonym">Brettanomyces nanus</name>
    <dbReference type="NCBI Taxonomy" id="13502"/>
    <lineage>
        <taxon>Eukaryota</taxon>
        <taxon>Fungi</taxon>
        <taxon>Dikarya</taxon>
        <taxon>Ascomycota</taxon>
        <taxon>Saccharomycotina</taxon>
        <taxon>Pichiomycetes</taxon>
        <taxon>Pichiales</taxon>
        <taxon>Pichiaceae</taxon>
        <taxon>Brettanomyces</taxon>
    </lineage>
</organism>
<dbReference type="GeneID" id="62195750"/>
<keyword evidence="3 8" id="KW-0863">Zinc-finger</keyword>
<dbReference type="GO" id="GO:0000122">
    <property type="term" value="P:negative regulation of transcription by RNA polymerase II"/>
    <property type="evidence" value="ECO:0007669"/>
    <property type="project" value="TreeGrafter"/>
</dbReference>
<evidence type="ECO:0000259" key="10">
    <source>
        <dbReference type="PROSITE" id="PS50114"/>
    </source>
</evidence>
<evidence type="ECO:0000256" key="8">
    <source>
        <dbReference type="PROSITE-ProRule" id="PRU00094"/>
    </source>
</evidence>
<evidence type="ECO:0000313" key="12">
    <source>
        <dbReference type="Proteomes" id="UP000662931"/>
    </source>
</evidence>
<dbReference type="CDD" id="cd00202">
    <property type="entry name" value="ZnF_GATA"/>
    <property type="match status" value="1"/>
</dbReference>
<dbReference type="InterPro" id="IPR013088">
    <property type="entry name" value="Znf_NHR/GATA"/>
</dbReference>
<evidence type="ECO:0000256" key="5">
    <source>
        <dbReference type="ARBA" id="ARBA00023015"/>
    </source>
</evidence>
<dbReference type="SUPFAM" id="SSF57716">
    <property type="entry name" value="Glucocorticoid receptor-like (DNA-binding domain)"/>
    <property type="match status" value="1"/>
</dbReference>
<dbReference type="PROSITE" id="PS50114">
    <property type="entry name" value="GATA_ZN_FINGER_2"/>
    <property type="match status" value="1"/>
</dbReference>
<reference evidence="11" key="1">
    <citation type="submission" date="2020-10" db="EMBL/GenBank/DDBJ databases">
        <authorList>
            <person name="Roach M.J.R."/>
        </authorList>
    </citation>
    <scope>NUCLEOTIDE SEQUENCE</scope>
    <source>
        <strain evidence="11">CBS 1945</strain>
    </source>
</reference>
<feature type="domain" description="GATA-type" evidence="10">
    <location>
        <begin position="1"/>
        <end position="36"/>
    </location>
</feature>
<dbReference type="GO" id="GO:0000981">
    <property type="term" value="F:DNA-binding transcription factor activity, RNA polymerase II-specific"/>
    <property type="evidence" value="ECO:0007669"/>
    <property type="project" value="TreeGrafter"/>
</dbReference>
<keyword evidence="12" id="KW-1185">Reference proteome</keyword>
<dbReference type="PANTHER" id="PTHR10071:SF335">
    <property type="entry name" value="IRON-SENSING TRANSCRIPTIONAL REPRESSOR-RELATED"/>
    <property type="match status" value="1"/>
</dbReference>
<feature type="compositionally biased region" description="Basic and acidic residues" evidence="9">
    <location>
        <begin position="58"/>
        <end position="69"/>
    </location>
</feature>
<sequence length="111" mass="13066">MSDNSGNTICNACGLYYRLHGVYRPVRLKKGIIKRRKRNRNKSSEEELEQTSLQSTELPEKFTSRDSEHMISPYTPRTMAVDFTKSFQEPRKVMKVESLLNEEEQAERPRR</sequence>
<evidence type="ECO:0000256" key="1">
    <source>
        <dbReference type="ARBA" id="ARBA00004123"/>
    </source>
</evidence>
<protein>
    <recommendedName>
        <fullName evidence="10">GATA-type domain-containing protein</fullName>
    </recommendedName>
</protein>
<keyword evidence="6" id="KW-0804">Transcription</keyword>
<dbReference type="Pfam" id="PF00320">
    <property type="entry name" value="GATA"/>
    <property type="match status" value="1"/>
</dbReference>
<dbReference type="SMART" id="SM00401">
    <property type="entry name" value="ZnF_GATA"/>
    <property type="match status" value="1"/>
</dbReference>
<dbReference type="RefSeq" id="XP_038778574.1">
    <property type="nucleotide sequence ID" value="XM_038922646.1"/>
</dbReference>
<dbReference type="EMBL" id="CP064813">
    <property type="protein sequence ID" value="QPG75009.1"/>
    <property type="molecule type" value="Genomic_DNA"/>
</dbReference>
<dbReference type="PANTHER" id="PTHR10071">
    <property type="entry name" value="TRANSCRIPTION FACTOR GATA FAMILY MEMBER"/>
    <property type="match status" value="1"/>
</dbReference>
<evidence type="ECO:0000256" key="9">
    <source>
        <dbReference type="SAM" id="MobiDB-lite"/>
    </source>
</evidence>
<evidence type="ECO:0000256" key="6">
    <source>
        <dbReference type="ARBA" id="ARBA00023163"/>
    </source>
</evidence>
<dbReference type="AlphaFoldDB" id="A0A875S5H6"/>